<dbReference type="Proteomes" id="UP000016932">
    <property type="component" value="Unassembled WGS sequence"/>
</dbReference>
<sequence>MPLFPAWKQKFVSTLAHFMIIPAYSRTPPQLREHSPSETRLSSVQALNRQVSESASSPGPACDSDCGRHASLLPEAILHLDGVCIYPSQPINIVVKHYRHSSRRPPAFYFTHPVHSQLDLQQSRVSRLSRQTTHVQSEPIVQNLKSHAHPFVERRKNDRLVYPQMYSLEGHLRPAPTIFLVPHGPHRSRYPANNAWQIYRQSDESVAYRLLHAAHACLSMKAAVVCKVLEHGPRASEACCNVLPSDLTVFQDAFSKYTMKGSRFVVRIVQNIHPAP</sequence>
<dbReference type="HOGENOM" id="CLU_1008748_0_0_1"/>
<dbReference type="RefSeq" id="XP_007928175.1">
    <property type="nucleotide sequence ID" value="XM_007929984.1"/>
</dbReference>
<evidence type="ECO:0000313" key="1">
    <source>
        <dbReference type="EMBL" id="EME80796.1"/>
    </source>
</evidence>
<name>M3A871_PSEFD</name>
<keyword evidence="2" id="KW-1185">Reference proteome</keyword>
<evidence type="ECO:0000313" key="2">
    <source>
        <dbReference type="Proteomes" id="UP000016932"/>
    </source>
</evidence>
<accession>M3A871</accession>
<reference evidence="1 2" key="1">
    <citation type="journal article" date="2012" name="PLoS Pathog.">
        <title>Diverse lifestyles and strategies of plant pathogenesis encoded in the genomes of eighteen Dothideomycetes fungi.</title>
        <authorList>
            <person name="Ohm R.A."/>
            <person name="Feau N."/>
            <person name="Henrissat B."/>
            <person name="Schoch C.L."/>
            <person name="Horwitz B.A."/>
            <person name="Barry K.W."/>
            <person name="Condon B.J."/>
            <person name="Copeland A.C."/>
            <person name="Dhillon B."/>
            <person name="Glaser F."/>
            <person name="Hesse C.N."/>
            <person name="Kosti I."/>
            <person name="LaButti K."/>
            <person name="Lindquist E.A."/>
            <person name="Lucas S."/>
            <person name="Salamov A.A."/>
            <person name="Bradshaw R.E."/>
            <person name="Ciuffetti L."/>
            <person name="Hamelin R.C."/>
            <person name="Kema G.H.J."/>
            <person name="Lawrence C."/>
            <person name="Scott J.A."/>
            <person name="Spatafora J.W."/>
            <person name="Turgeon B.G."/>
            <person name="de Wit P.J.G.M."/>
            <person name="Zhong S."/>
            <person name="Goodwin S.B."/>
            <person name="Grigoriev I.V."/>
        </authorList>
    </citation>
    <scope>NUCLEOTIDE SEQUENCE [LARGE SCALE GENOMIC DNA]</scope>
    <source>
        <strain evidence="1 2">CIRAD86</strain>
    </source>
</reference>
<proteinExistence type="predicted"/>
<dbReference type="KEGG" id="pfj:MYCFIDRAFT_208172"/>
<gene>
    <name evidence="1" type="ORF">MYCFIDRAFT_208172</name>
</gene>
<dbReference type="GeneID" id="19336654"/>
<dbReference type="EMBL" id="KB446560">
    <property type="protein sequence ID" value="EME80796.1"/>
    <property type="molecule type" value="Genomic_DNA"/>
</dbReference>
<dbReference type="AlphaFoldDB" id="M3A871"/>
<organism evidence="1 2">
    <name type="scientific">Pseudocercospora fijiensis (strain CIRAD86)</name>
    <name type="common">Black leaf streak disease fungus</name>
    <name type="synonym">Mycosphaerella fijiensis</name>
    <dbReference type="NCBI Taxonomy" id="383855"/>
    <lineage>
        <taxon>Eukaryota</taxon>
        <taxon>Fungi</taxon>
        <taxon>Dikarya</taxon>
        <taxon>Ascomycota</taxon>
        <taxon>Pezizomycotina</taxon>
        <taxon>Dothideomycetes</taxon>
        <taxon>Dothideomycetidae</taxon>
        <taxon>Mycosphaerellales</taxon>
        <taxon>Mycosphaerellaceae</taxon>
        <taxon>Pseudocercospora</taxon>
    </lineage>
</organism>
<dbReference type="VEuPathDB" id="FungiDB:MYCFIDRAFT_208172"/>
<protein>
    <submittedName>
        <fullName evidence="1">Uncharacterized protein</fullName>
    </submittedName>
</protein>